<gene>
    <name evidence="5" type="ORF">PHPALM_6575</name>
</gene>
<reference evidence="5 6" key="1">
    <citation type="journal article" date="2017" name="Genome Biol. Evol.">
        <title>Phytophthora megakarya and P. palmivora, closely related causal agents of cacao black pod rot, underwent increases in genome sizes and gene numbers by different mechanisms.</title>
        <authorList>
            <person name="Ali S.S."/>
            <person name="Shao J."/>
            <person name="Lary D.J."/>
            <person name="Kronmiller B."/>
            <person name="Shen D."/>
            <person name="Strem M.D."/>
            <person name="Amoako-Attah I."/>
            <person name="Akrofi A.Y."/>
            <person name="Begoude B.A."/>
            <person name="Ten Hoopen G.M."/>
            <person name="Coulibaly K."/>
            <person name="Kebe B.I."/>
            <person name="Melnick R.L."/>
            <person name="Guiltinan M.J."/>
            <person name="Tyler B.M."/>
            <person name="Meinhardt L.W."/>
            <person name="Bailey B.A."/>
        </authorList>
    </citation>
    <scope>NUCLEOTIDE SEQUENCE [LARGE SCALE GENOMIC DNA]</scope>
    <source>
        <strain evidence="6">sbr112.9</strain>
    </source>
</reference>
<evidence type="ECO:0000256" key="1">
    <source>
        <dbReference type="ARBA" id="ARBA00004340"/>
    </source>
</evidence>
<evidence type="ECO:0000313" key="5">
    <source>
        <dbReference type="EMBL" id="POM76216.1"/>
    </source>
</evidence>
<keyword evidence="3" id="KW-0964">Secreted</keyword>
<comment type="subcellular location">
    <subcellularLocation>
        <location evidence="1">Host cell</location>
    </subcellularLocation>
    <subcellularLocation>
        <location evidence="2">Secreted</location>
    </subcellularLocation>
</comment>
<keyword evidence="6" id="KW-1185">Reference proteome</keyword>
<dbReference type="GO" id="GO:0005576">
    <property type="term" value="C:extracellular region"/>
    <property type="evidence" value="ECO:0007669"/>
    <property type="project" value="UniProtKB-SubCell"/>
</dbReference>
<evidence type="ECO:0000259" key="4">
    <source>
        <dbReference type="Pfam" id="PF20147"/>
    </source>
</evidence>
<sequence length="146" mass="16095">MVKISLVCCVVGDGKVFAVAIDSNKVVAFLKDAIKKKKPDTINVFAVAIDSNKVVAFLKKKIKKKKPDSIKCEDNCLKLYMAKKEDKMWLNAADAAAVTLGGSSGVLDERGNRHNFELMDSLLFLKNTKYFGANFQPGEGEIHLIE</sequence>
<dbReference type="AlphaFoldDB" id="A0A2P4YEJ0"/>
<dbReference type="Pfam" id="PF20147">
    <property type="entry name" value="Crinkler"/>
    <property type="match status" value="1"/>
</dbReference>
<dbReference type="InterPro" id="IPR045379">
    <property type="entry name" value="Crinkler_N"/>
</dbReference>
<proteinExistence type="predicted"/>
<accession>A0A2P4YEJ0</accession>
<dbReference type="EMBL" id="NCKW01003501">
    <property type="protein sequence ID" value="POM76216.1"/>
    <property type="molecule type" value="Genomic_DNA"/>
</dbReference>
<feature type="domain" description="Crinkler effector protein N-terminal" evidence="4">
    <location>
        <begin position="41"/>
        <end position="145"/>
    </location>
</feature>
<dbReference type="Proteomes" id="UP000237271">
    <property type="component" value="Unassembled WGS sequence"/>
</dbReference>
<evidence type="ECO:0000256" key="3">
    <source>
        <dbReference type="ARBA" id="ARBA00022525"/>
    </source>
</evidence>
<evidence type="ECO:0000313" key="6">
    <source>
        <dbReference type="Proteomes" id="UP000237271"/>
    </source>
</evidence>
<organism evidence="5 6">
    <name type="scientific">Phytophthora palmivora</name>
    <dbReference type="NCBI Taxonomy" id="4796"/>
    <lineage>
        <taxon>Eukaryota</taxon>
        <taxon>Sar</taxon>
        <taxon>Stramenopiles</taxon>
        <taxon>Oomycota</taxon>
        <taxon>Peronosporomycetes</taxon>
        <taxon>Peronosporales</taxon>
        <taxon>Peronosporaceae</taxon>
        <taxon>Phytophthora</taxon>
    </lineage>
</organism>
<evidence type="ECO:0000256" key="2">
    <source>
        <dbReference type="ARBA" id="ARBA00004613"/>
    </source>
</evidence>
<name>A0A2P4YEJ0_9STRA</name>
<protein>
    <submittedName>
        <fullName evidence="5">Crinkler (CRN) family protein</fullName>
    </submittedName>
</protein>
<comment type="caution">
    <text evidence="5">The sequence shown here is derived from an EMBL/GenBank/DDBJ whole genome shotgun (WGS) entry which is preliminary data.</text>
</comment>
<dbReference type="OrthoDB" id="115336at2759"/>
<dbReference type="GO" id="GO:0043657">
    <property type="term" value="C:host cell"/>
    <property type="evidence" value="ECO:0007669"/>
    <property type="project" value="UniProtKB-SubCell"/>
</dbReference>